<keyword evidence="10" id="KW-1185">Reference proteome</keyword>
<dbReference type="EMBL" id="GL996503">
    <property type="protein sequence ID" value="EGW31220.1"/>
    <property type="molecule type" value="Genomic_DNA"/>
</dbReference>
<evidence type="ECO:0000256" key="4">
    <source>
        <dbReference type="ARBA" id="ARBA00026147"/>
    </source>
</evidence>
<keyword evidence="7" id="KW-0508">mRNA splicing</keyword>
<dbReference type="eggNOG" id="KOG0285">
    <property type="taxonomic scope" value="Eukaryota"/>
</dbReference>
<name>G3AR45_SPAPN</name>
<feature type="region of interest" description="Disordered" evidence="8">
    <location>
        <begin position="32"/>
        <end position="57"/>
    </location>
</feature>
<dbReference type="Gene3D" id="2.130.10.10">
    <property type="entry name" value="YVTN repeat-like/Quinoprotein amine dehydrogenase"/>
    <property type="match status" value="1"/>
</dbReference>
<accession>G3AR45</accession>
<dbReference type="PANTHER" id="PTHR19923">
    <property type="entry name" value="WD40 REPEAT PROTEINPRL1/PRL2-RELATED"/>
    <property type="match status" value="1"/>
</dbReference>
<dbReference type="InterPro" id="IPR001680">
    <property type="entry name" value="WD40_rpt"/>
</dbReference>
<proteinExistence type="inferred from homology"/>
<dbReference type="InterPro" id="IPR045241">
    <property type="entry name" value="Prp46/PLRG1-like"/>
</dbReference>
<keyword evidence="1 6" id="KW-0853">WD repeat</keyword>
<dbReference type="PROSITE" id="PS00678">
    <property type="entry name" value="WD_REPEATS_1"/>
    <property type="match status" value="2"/>
</dbReference>
<feature type="repeat" description="WD" evidence="6">
    <location>
        <begin position="109"/>
        <end position="150"/>
    </location>
</feature>
<dbReference type="RefSeq" id="XP_007375998.1">
    <property type="nucleotide sequence ID" value="XM_007375936.1"/>
</dbReference>
<feature type="repeat" description="WD" evidence="6">
    <location>
        <begin position="198"/>
        <end position="239"/>
    </location>
</feature>
<dbReference type="SMART" id="SM00320">
    <property type="entry name" value="WD40"/>
    <property type="match status" value="7"/>
</dbReference>
<evidence type="ECO:0000256" key="1">
    <source>
        <dbReference type="ARBA" id="ARBA00022574"/>
    </source>
</evidence>
<dbReference type="InterPro" id="IPR019775">
    <property type="entry name" value="WD40_repeat_CS"/>
</dbReference>
<dbReference type="Proteomes" id="UP000000709">
    <property type="component" value="Unassembled WGS sequence"/>
</dbReference>
<keyword evidence="7" id="KW-0539">Nucleus</keyword>
<dbReference type="SUPFAM" id="SSF50978">
    <property type="entry name" value="WD40 repeat-like"/>
    <property type="match status" value="1"/>
</dbReference>
<comment type="subunit">
    <text evidence="7">Associated with the spliceosome.</text>
</comment>
<dbReference type="FunCoup" id="G3AR45">
    <property type="interactions" value="983"/>
</dbReference>
<comment type="subcellular location">
    <subcellularLocation>
        <location evidence="7">Nucleus</location>
    </subcellularLocation>
</comment>
<evidence type="ECO:0000313" key="9">
    <source>
        <dbReference type="EMBL" id="EGW31220.1"/>
    </source>
</evidence>
<comment type="function">
    <text evidence="7">Involved in pre-mRNA splicing and required for cell cycle progression at G2/M.</text>
</comment>
<keyword evidence="7" id="KW-0507">mRNA processing</keyword>
<dbReference type="PRINTS" id="PR00320">
    <property type="entry name" value="GPROTEINBRPT"/>
</dbReference>
<dbReference type="CDD" id="cd00200">
    <property type="entry name" value="WD40"/>
    <property type="match status" value="1"/>
</dbReference>
<dbReference type="GO" id="GO:0000974">
    <property type="term" value="C:Prp19 complex"/>
    <property type="evidence" value="ECO:0007669"/>
    <property type="project" value="EnsemblFungi"/>
</dbReference>
<dbReference type="GO" id="GO:0071013">
    <property type="term" value="C:catalytic step 2 spliceosome"/>
    <property type="evidence" value="ECO:0007669"/>
    <property type="project" value="TreeGrafter"/>
</dbReference>
<evidence type="ECO:0000256" key="2">
    <source>
        <dbReference type="ARBA" id="ARBA00022737"/>
    </source>
</evidence>
<feature type="compositionally biased region" description="Polar residues" evidence="8">
    <location>
        <begin position="36"/>
        <end position="57"/>
    </location>
</feature>
<sequence>MTSELIPSDELAEAMYNNVKLDYLLANTDNIPPEPAQNNTITSQSAEPISSPQPTSVQWKPLRTLANAHNGWIRSIAIDHSNKFFVTGSSDTTIKIRTVANPHTLLATLTGHIMAVRTFSISSRFPYLFSGSEDKTLRCWDLERTNAKEGCLIRQYHGHVGGIYATSLHPELDLLISGGKDQVVRVWDIRTRTEAMTLVGHRSDVTSIETLPFDPQIITSSMDGTVRLWDLRKQSTQVTLTHHTKSIRSMKLHPEEMTFISGDSNGIINQWLLPKGELLNQFDPTENESKIINTLSVNPVTNTVFAGYDDGKTGFYNYITGKLEHIGYFPNPSTVYASAFDQSGLRLITCHGNKSIRVWHCE</sequence>
<evidence type="ECO:0000313" key="10">
    <source>
        <dbReference type="Proteomes" id="UP000000709"/>
    </source>
</evidence>
<dbReference type="InterPro" id="IPR036322">
    <property type="entry name" value="WD40_repeat_dom_sf"/>
</dbReference>
<dbReference type="InterPro" id="IPR015943">
    <property type="entry name" value="WD40/YVTN_repeat-like_dom_sf"/>
</dbReference>
<protein>
    <recommendedName>
        <fullName evidence="4 7">Pre-mRNA-splicing factor PRP46</fullName>
    </recommendedName>
    <alternativeName>
        <fullName evidence="5 7">Pre-mRNA-processing protein 46</fullName>
    </alternativeName>
</protein>
<dbReference type="STRING" id="619300.G3AR45"/>
<keyword evidence="2 7" id="KW-0677">Repeat</keyword>
<dbReference type="PANTHER" id="PTHR19923:SF0">
    <property type="entry name" value="PLEIOTROPIC REGULATOR 1"/>
    <property type="match status" value="1"/>
</dbReference>
<dbReference type="HOGENOM" id="CLU_000288_72_0_1"/>
<keyword evidence="7" id="KW-0747">Spliceosome</keyword>
<dbReference type="AlphaFoldDB" id="G3AR45"/>
<dbReference type="GeneID" id="18870296"/>
<feature type="repeat" description="WD" evidence="6">
    <location>
        <begin position="66"/>
        <end position="107"/>
    </location>
</feature>
<evidence type="ECO:0000256" key="5">
    <source>
        <dbReference type="ARBA" id="ARBA00033071"/>
    </source>
</evidence>
<reference evidence="9 10" key="1">
    <citation type="journal article" date="2011" name="Proc. Natl. Acad. Sci. U.S.A.">
        <title>Comparative genomics of xylose-fermenting fungi for enhanced biofuel production.</title>
        <authorList>
            <person name="Wohlbach D.J."/>
            <person name="Kuo A."/>
            <person name="Sato T.K."/>
            <person name="Potts K.M."/>
            <person name="Salamov A.A."/>
            <person name="LaButti K.M."/>
            <person name="Sun H."/>
            <person name="Clum A."/>
            <person name="Pangilinan J.L."/>
            <person name="Lindquist E.A."/>
            <person name="Lucas S."/>
            <person name="Lapidus A."/>
            <person name="Jin M."/>
            <person name="Gunawan C."/>
            <person name="Balan V."/>
            <person name="Dale B.E."/>
            <person name="Jeffries T.W."/>
            <person name="Zinkel R."/>
            <person name="Barry K.W."/>
            <person name="Grigoriev I.V."/>
            <person name="Gasch A.P."/>
        </authorList>
    </citation>
    <scope>NUCLEOTIDE SEQUENCE [LARGE SCALE GENOMIC DNA]</scope>
    <source>
        <strain evidence="10">NRRL Y-27907 / 11-Y1</strain>
    </source>
</reference>
<dbReference type="GO" id="GO:0071011">
    <property type="term" value="C:precatalytic spliceosome"/>
    <property type="evidence" value="ECO:0007669"/>
    <property type="project" value="TreeGrafter"/>
</dbReference>
<evidence type="ECO:0000256" key="7">
    <source>
        <dbReference type="RuleBase" id="RU369036"/>
    </source>
</evidence>
<feature type="repeat" description="WD" evidence="6">
    <location>
        <begin position="156"/>
        <end position="197"/>
    </location>
</feature>
<evidence type="ECO:0000256" key="8">
    <source>
        <dbReference type="SAM" id="MobiDB-lite"/>
    </source>
</evidence>
<evidence type="ECO:0000256" key="6">
    <source>
        <dbReference type="PROSITE-ProRule" id="PRU00221"/>
    </source>
</evidence>
<feature type="repeat" description="WD" evidence="6">
    <location>
        <begin position="240"/>
        <end position="281"/>
    </location>
</feature>
<dbReference type="GO" id="GO:0000398">
    <property type="term" value="P:mRNA splicing, via spliceosome"/>
    <property type="evidence" value="ECO:0007669"/>
    <property type="project" value="UniProtKB-UniRule"/>
</dbReference>
<dbReference type="PROSITE" id="PS50082">
    <property type="entry name" value="WD_REPEATS_2"/>
    <property type="match status" value="5"/>
</dbReference>
<dbReference type="InterPro" id="IPR020472">
    <property type="entry name" value="WD40_PAC1"/>
</dbReference>
<dbReference type="InParanoid" id="G3AR45"/>
<dbReference type="KEGG" id="spaa:SPAPADRAFT_140502"/>
<dbReference type="Pfam" id="PF00400">
    <property type="entry name" value="WD40"/>
    <property type="match status" value="6"/>
</dbReference>
<organism evidence="10">
    <name type="scientific">Spathaspora passalidarum (strain NRRL Y-27907 / 11-Y1)</name>
    <dbReference type="NCBI Taxonomy" id="619300"/>
    <lineage>
        <taxon>Eukaryota</taxon>
        <taxon>Fungi</taxon>
        <taxon>Dikarya</taxon>
        <taxon>Ascomycota</taxon>
        <taxon>Saccharomycotina</taxon>
        <taxon>Pichiomycetes</taxon>
        <taxon>Debaryomycetaceae</taxon>
        <taxon>Spathaspora</taxon>
    </lineage>
</organism>
<dbReference type="PROSITE" id="PS50294">
    <property type="entry name" value="WD_REPEATS_REGION"/>
    <property type="match status" value="3"/>
</dbReference>
<evidence type="ECO:0000256" key="3">
    <source>
        <dbReference type="ARBA" id="ARBA00025726"/>
    </source>
</evidence>
<gene>
    <name evidence="9" type="ORF">SPAPADRAFT_140502</name>
</gene>
<dbReference type="OrthoDB" id="10256122at2759"/>
<comment type="similarity">
    <text evidence="3 7">Belongs to the WD repeat PRL1/PRL2 family.</text>
</comment>
<dbReference type="OMA" id="FAMCFDQ"/>